<dbReference type="Gene3D" id="3.30.300.30">
    <property type="match status" value="1"/>
</dbReference>
<sequence length="445" mass="50433">MNLAYQNLKQLLTEDTDSLIAFNNEINLSSADFQKHIKVATNRFKQRPEQSYLLFAQNSYDFAVNFVALMLLNKDIVLTANNKPEWLTSISNSYQLIIADQSVVADIASTHYLESETESSIEFPNILSSEIQFFTSGSSSQPKAIAKTPSQLLLETETLEQLFAQQVDQGVFFATVSHHHIYGLIFRLLWPLLFRHAFSTELLLYPEELLAHNHQHPDICLISSPAFLSRQDNSLDNIVLNQCFSSGSLLSTQAATASFQQFGVYPIEVFGSTETGGIGYRTQADKNTAWTLFPGLTLAQAHRSERAQLHSPYIHHSIPLDDRIELLDDHHFELLGRVDRVVKIEEKRVSLEALETALKASDLVNQAKAVVLEQNRTFIAMVVELSEQGLQFLAEHSKRQLNQQLKQQLVGQFEAVAIPRKWRYFEHLPYNSQGKLPLTLLSNLF</sequence>
<dbReference type="EMBL" id="BAABFV010000001">
    <property type="protein sequence ID" value="GAA4360640.1"/>
    <property type="molecule type" value="Genomic_DNA"/>
</dbReference>
<dbReference type="Gene3D" id="3.40.50.12780">
    <property type="entry name" value="N-terminal domain of ligase-like"/>
    <property type="match status" value="1"/>
</dbReference>
<protein>
    <submittedName>
        <fullName evidence="1">AMP-binding protein</fullName>
    </submittedName>
</protein>
<name>A0ABP8IJM1_9GAMM</name>
<keyword evidence="2" id="KW-1185">Reference proteome</keyword>
<dbReference type="SUPFAM" id="SSF56801">
    <property type="entry name" value="Acetyl-CoA synthetase-like"/>
    <property type="match status" value="1"/>
</dbReference>
<evidence type="ECO:0000313" key="1">
    <source>
        <dbReference type="EMBL" id="GAA4360640.1"/>
    </source>
</evidence>
<dbReference type="InterPro" id="IPR045851">
    <property type="entry name" value="AMP-bd_C_sf"/>
</dbReference>
<dbReference type="PANTHER" id="PTHR45398">
    <property type="match status" value="1"/>
</dbReference>
<dbReference type="RefSeq" id="WP_345292395.1">
    <property type="nucleotide sequence ID" value="NZ_BAABFV010000001.1"/>
</dbReference>
<evidence type="ECO:0000313" key="2">
    <source>
        <dbReference type="Proteomes" id="UP001501011"/>
    </source>
</evidence>
<dbReference type="InterPro" id="IPR042099">
    <property type="entry name" value="ANL_N_sf"/>
</dbReference>
<reference evidence="2" key="1">
    <citation type="journal article" date="2019" name="Int. J. Syst. Evol. Microbiol.">
        <title>The Global Catalogue of Microorganisms (GCM) 10K type strain sequencing project: providing services to taxonomists for standard genome sequencing and annotation.</title>
        <authorList>
            <consortium name="The Broad Institute Genomics Platform"/>
            <consortium name="The Broad Institute Genome Sequencing Center for Infectious Disease"/>
            <person name="Wu L."/>
            <person name="Ma J."/>
        </authorList>
    </citation>
    <scope>NUCLEOTIDE SEQUENCE [LARGE SCALE GENOMIC DNA]</scope>
    <source>
        <strain evidence="2">JCM 17728</strain>
    </source>
</reference>
<comment type="caution">
    <text evidence="1">The sequence shown here is derived from an EMBL/GenBank/DDBJ whole genome shotgun (WGS) entry which is preliminary data.</text>
</comment>
<dbReference type="PANTHER" id="PTHR45398:SF1">
    <property type="entry name" value="ENZYME, PUTATIVE (JCVI)-RELATED"/>
    <property type="match status" value="1"/>
</dbReference>
<proteinExistence type="predicted"/>
<organism evidence="1 2">
    <name type="scientific">Kangiella marina</name>
    <dbReference type="NCBI Taxonomy" id="1079178"/>
    <lineage>
        <taxon>Bacteria</taxon>
        <taxon>Pseudomonadati</taxon>
        <taxon>Pseudomonadota</taxon>
        <taxon>Gammaproteobacteria</taxon>
        <taxon>Kangiellales</taxon>
        <taxon>Kangiellaceae</taxon>
        <taxon>Kangiella</taxon>
    </lineage>
</organism>
<gene>
    <name evidence="1" type="ORF">GCM10023151_12990</name>
</gene>
<dbReference type="Proteomes" id="UP001501011">
    <property type="component" value="Unassembled WGS sequence"/>
</dbReference>
<accession>A0ABP8IJM1</accession>